<keyword evidence="2" id="KW-1185">Reference proteome</keyword>
<dbReference type="Proteomes" id="UP000824469">
    <property type="component" value="Unassembled WGS sequence"/>
</dbReference>
<accession>A0AA38GA63</accession>
<evidence type="ECO:0000313" key="2">
    <source>
        <dbReference type="Proteomes" id="UP000824469"/>
    </source>
</evidence>
<comment type="caution">
    <text evidence="1">The sequence shown here is derived from an EMBL/GenBank/DDBJ whole genome shotgun (WGS) entry which is preliminary data.</text>
</comment>
<sequence length="103" mass="12083">TSYGAKATIRYEPIVDYHIEHHVLVPINVNCSDFDQEDLPSPCEAYTKLGCILELTLDEWVNKRHAFDPYKEMEESELGVYYFDEENHLVPNIIKQDHKDNIE</sequence>
<reference evidence="1 2" key="1">
    <citation type="journal article" date="2021" name="Nat. Plants">
        <title>The Taxus genome provides insights into paclitaxel biosynthesis.</title>
        <authorList>
            <person name="Xiong X."/>
            <person name="Gou J."/>
            <person name="Liao Q."/>
            <person name="Li Y."/>
            <person name="Zhou Q."/>
            <person name="Bi G."/>
            <person name="Li C."/>
            <person name="Du R."/>
            <person name="Wang X."/>
            <person name="Sun T."/>
            <person name="Guo L."/>
            <person name="Liang H."/>
            <person name="Lu P."/>
            <person name="Wu Y."/>
            <person name="Zhang Z."/>
            <person name="Ro D.K."/>
            <person name="Shang Y."/>
            <person name="Huang S."/>
            <person name="Yan J."/>
        </authorList>
    </citation>
    <scope>NUCLEOTIDE SEQUENCE [LARGE SCALE GENOMIC DNA]</scope>
    <source>
        <strain evidence="1">Ta-2019</strain>
    </source>
</reference>
<name>A0AA38GA63_TAXCH</name>
<gene>
    <name evidence="1" type="ORF">KI387_019288</name>
</gene>
<feature type="non-terminal residue" evidence="1">
    <location>
        <position position="1"/>
    </location>
</feature>
<proteinExistence type="predicted"/>
<dbReference type="AlphaFoldDB" id="A0AA38GA63"/>
<feature type="non-terminal residue" evidence="1">
    <location>
        <position position="103"/>
    </location>
</feature>
<protein>
    <submittedName>
        <fullName evidence="1">Uncharacterized protein</fullName>
    </submittedName>
</protein>
<evidence type="ECO:0000313" key="1">
    <source>
        <dbReference type="EMBL" id="KAH9317519.1"/>
    </source>
</evidence>
<dbReference type="EMBL" id="JAHRHJ020000004">
    <property type="protein sequence ID" value="KAH9317519.1"/>
    <property type="molecule type" value="Genomic_DNA"/>
</dbReference>
<organism evidence="1 2">
    <name type="scientific">Taxus chinensis</name>
    <name type="common">Chinese yew</name>
    <name type="synonym">Taxus wallichiana var. chinensis</name>
    <dbReference type="NCBI Taxonomy" id="29808"/>
    <lineage>
        <taxon>Eukaryota</taxon>
        <taxon>Viridiplantae</taxon>
        <taxon>Streptophyta</taxon>
        <taxon>Embryophyta</taxon>
        <taxon>Tracheophyta</taxon>
        <taxon>Spermatophyta</taxon>
        <taxon>Pinopsida</taxon>
        <taxon>Pinidae</taxon>
        <taxon>Conifers II</taxon>
        <taxon>Cupressales</taxon>
        <taxon>Taxaceae</taxon>
        <taxon>Taxus</taxon>
    </lineage>
</organism>